<feature type="transmembrane region" description="Helical" evidence="1">
    <location>
        <begin position="58"/>
        <end position="78"/>
    </location>
</feature>
<evidence type="ECO:0000256" key="1">
    <source>
        <dbReference type="SAM" id="Phobius"/>
    </source>
</evidence>
<keyword evidence="1" id="KW-1133">Transmembrane helix</keyword>
<feature type="transmembrane region" description="Helical" evidence="1">
    <location>
        <begin position="205"/>
        <end position="225"/>
    </location>
</feature>
<accession>A0A0G0M676</accession>
<evidence type="ECO:0000313" key="2">
    <source>
        <dbReference type="EMBL" id="KKQ98722.1"/>
    </source>
</evidence>
<comment type="caution">
    <text evidence="2">The sequence shown here is derived from an EMBL/GenBank/DDBJ whole genome shotgun (WGS) entry which is preliminary data.</text>
</comment>
<evidence type="ECO:0000313" key="3">
    <source>
        <dbReference type="Proteomes" id="UP000034325"/>
    </source>
</evidence>
<organism evidence="2 3">
    <name type="scientific">Candidatus Woesebacteria bacterium GW2011_GWA1_39_12</name>
    <dbReference type="NCBI Taxonomy" id="1618549"/>
    <lineage>
        <taxon>Bacteria</taxon>
        <taxon>Candidatus Woeseibacteriota</taxon>
    </lineage>
</organism>
<proteinExistence type="predicted"/>
<sequence>MSKRKRFIVTSIILSLGFVGIQFLPSQYRFVSIGFLGTLTLILFFWSLREGLGLNMTLVTLTLPIIFTLGVGFFWFLLPANALARIPIVVFYGFGIYALCLTTNIYTVSAIRTIALLRAARGVGFILTLLSFFLIFDTILSLKWPIYFYALISVLTSFPLFFHGFWTIELSKSFSIRTGRFSLVASVIMGEIAIALFFWPTSIVVGSLFLTVTAYILLGLGQAELEGRLFSQTVREYLLIGLAVFIGMFFVTRWGG</sequence>
<keyword evidence="1" id="KW-0472">Membrane</keyword>
<dbReference type="AlphaFoldDB" id="A0A0G0M676"/>
<feature type="transmembrane region" description="Helical" evidence="1">
    <location>
        <begin position="180"/>
        <end position="199"/>
    </location>
</feature>
<feature type="transmembrane region" description="Helical" evidence="1">
    <location>
        <begin position="146"/>
        <end position="168"/>
    </location>
</feature>
<feature type="transmembrane region" description="Helical" evidence="1">
    <location>
        <begin position="237"/>
        <end position="255"/>
    </location>
</feature>
<feature type="transmembrane region" description="Helical" evidence="1">
    <location>
        <begin position="84"/>
        <end position="107"/>
    </location>
</feature>
<reference evidence="2 3" key="1">
    <citation type="journal article" date="2015" name="Nature">
        <title>rRNA introns, odd ribosomes, and small enigmatic genomes across a large radiation of phyla.</title>
        <authorList>
            <person name="Brown C.T."/>
            <person name="Hug L.A."/>
            <person name="Thomas B.C."/>
            <person name="Sharon I."/>
            <person name="Castelle C.J."/>
            <person name="Singh A."/>
            <person name="Wilkins M.J."/>
            <person name="Williams K.H."/>
            <person name="Banfield J.F."/>
        </authorList>
    </citation>
    <scope>NUCLEOTIDE SEQUENCE [LARGE SCALE GENOMIC DNA]</scope>
</reference>
<keyword evidence="1" id="KW-0812">Transmembrane</keyword>
<protein>
    <submittedName>
        <fullName evidence="2">Uncharacterized protein</fullName>
    </submittedName>
</protein>
<feature type="transmembrane region" description="Helical" evidence="1">
    <location>
        <begin position="30"/>
        <end position="46"/>
    </location>
</feature>
<dbReference type="Proteomes" id="UP000034325">
    <property type="component" value="Unassembled WGS sequence"/>
</dbReference>
<feature type="transmembrane region" description="Helical" evidence="1">
    <location>
        <begin position="7"/>
        <end position="24"/>
    </location>
</feature>
<feature type="transmembrane region" description="Helical" evidence="1">
    <location>
        <begin position="119"/>
        <end position="140"/>
    </location>
</feature>
<gene>
    <name evidence="2" type="ORF">UT23_C0001G0003</name>
</gene>
<name>A0A0G0M676_9BACT</name>
<dbReference type="EMBL" id="LBWA01000001">
    <property type="protein sequence ID" value="KKQ98722.1"/>
    <property type="molecule type" value="Genomic_DNA"/>
</dbReference>